<dbReference type="Gene3D" id="2.20.25.690">
    <property type="match status" value="1"/>
</dbReference>
<protein>
    <submittedName>
        <fullName evidence="3">Tripeptidyl peptidase 2</fullName>
    </submittedName>
</protein>
<feature type="coiled-coil region" evidence="1">
    <location>
        <begin position="26"/>
        <end position="77"/>
    </location>
</feature>
<feature type="region of interest" description="Disordered" evidence="2">
    <location>
        <begin position="152"/>
        <end position="208"/>
    </location>
</feature>
<keyword evidence="1" id="KW-0175">Coiled coil</keyword>
<accession>A0A1D2AJZ5</accession>
<proteinExistence type="predicted"/>
<evidence type="ECO:0000256" key="2">
    <source>
        <dbReference type="SAM" id="MobiDB-lite"/>
    </source>
</evidence>
<feature type="non-terminal residue" evidence="3">
    <location>
        <position position="1"/>
    </location>
</feature>
<dbReference type="EMBL" id="GETE01000080">
    <property type="protein sequence ID" value="JAT79265.1"/>
    <property type="molecule type" value="Transcribed_RNA"/>
</dbReference>
<reference evidence="3" key="1">
    <citation type="submission" date="2016-07" db="EMBL/GenBank/DDBJ databases">
        <title>Salivary Glands transcriptome analysis on engorged females of Ornithodoros brasiliensis (Acari:Argasidae).</title>
        <authorList>
            <person name="Simons S.M."/>
            <person name="Carvalho E."/>
            <person name="Junqueira-de-Azevedo I."/>
            <person name="Ho P.L."/>
            <person name="Giovanni D."/>
            <person name="Mendonca R."/>
            <person name="Onofrio V."/>
            <person name="Landulfo G."/>
            <person name="Ramirez D."/>
            <person name="Barros-Battesti D."/>
        </authorList>
    </citation>
    <scope>NUCLEOTIDE SEQUENCE</scope>
    <source>
        <strain evidence="3">Female</strain>
        <tissue evidence="3">Salivary gland</tissue>
    </source>
</reference>
<evidence type="ECO:0000256" key="1">
    <source>
        <dbReference type="SAM" id="Coils"/>
    </source>
</evidence>
<feature type="non-terminal residue" evidence="3">
    <location>
        <position position="208"/>
    </location>
</feature>
<dbReference type="AlphaFoldDB" id="A0A1D2AJZ5"/>
<evidence type="ECO:0000313" key="3">
    <source>
        <dbReference type="EMBL" id="JAT79265.1"/>
    </source>
</evidence>
<name>A0A1D2AJZ5_ORNBR</name>
<sequence>VKNGYELYPKSVRERMQKSYKEKEWLPDHNVTLAEATRRLQQLESERPASLDEKLEKENYEAEVEVLGNLEKKLEDLGPVYDCVVFHDGDVWRAVLDTSEEGDLERCTLLGPYRETFKYGTLSKCDCLHYTVNVYSDGNLLEIVTMVSTRWDPRGEHSGGPLSRPPRPERCRSRGAVGECRHRGHAHRRYGDRNGPLSCSHQGRRDWA</sequence>
<organism evidence="3">
    <name type="scientific">Ornithodoros brasiliensis</name>
    <name type="common">Mouro tick</name>
    <dbReference type="NCBI Taxonomy" id="888526"/>
    <lineage>
        <taxon>Eukaryota</taxon>
        <taxon>Metazoa</taxon>
        <taxon>Ecdysozoa</taxon>
        <taxon>Arthropoda</taxon>
        <taxon>Chelicerata</taxon>
        <taxon>Arachnida</taxon>
        <taxon>Acari</taxon>
        <taxon>Parasitiformes</taxon>
        <taxon>Ixodida</taxon>
        <taxon>Ixodoidea</taxon>
        <taxon>Argasidae</taxon>
        <taxon>Ornithodorinae</taxon>
        <taxon>Ornithodoros</taxon>
    </lineage>
</organism>